<evidence type="ECO:0000256" key="3">
    <source>
        <dbReference type="ARBA" id="ARBA00023163"/>
    </source>
</evidence>
<evidence type="ECO:0000313" key="9">
    <source>
        <dbReference type="Proteomes" id="UP000008068"/>
    </source>
</evidence>
<keyword evidence="4 5" id="KW-0539">Nucleus</keyword>
<dbReference type="Proteomes" id="UP000008068">
    <property type="component" value="Unassembled WGS sequence"/>
</dbReference>
<feature type="domain" description="T-box" evidence="7">
    <location>
        <begin position="20"/>
        <end position="168"/>
    </location>
</feature>
<feature type="compositionally biased region" description="Basic and acidic residues" evidence="6">
    <location>
        <begin position="668"/>
        <end position="692"/>
    </location>
</feature>
<dbReference type="CDD" id="cd00182">
    <property type="entry name" value="T-box"/>
    <property type="match status" value="1"/>
</dbReference>
<evidence type="ECO:0000256" key="6">
    <source>
        <dbReference type="SAM" id="MobiDB-lite"/>
    </source>
</evidence>
<feature type="region of interest" description="Disordered" evidence="6">
    <location>
        <begin position="648"/>
        <end position="702"/>
    </location>
</feature>
<proteinExistence type="predicted"/>
<dbReference type="GO" id="GO:0003700">
    <property type="term" value="F:DNA-binding transcription factor activity"/>
    <property type="evidence" value="ECO:0007669"/>
    <property type="project" value="InterPro"/>
</dbReference>
<dbReference type="STRING" id="135651.G0NIL2"/>
<evidence type="ECO:0000256" key="5">
    <source>
        <dbReference type="PROSITE-ProRule" id="PRU00201"/>
    </source>
</evidence>
<dbReference type="eggNOG" id="KOG3585">
    <property type="taxonomic scope" value="Eukaryota"/>
</dbReference>
<dbReference type="SUPFAM" id="SSF49417">
    <property type="entry name" value="p53-like transcription factors"/>
    <property type="match status" value="1"/>
</dbReference>
<feature type="region of interest" description="Disordered" evidence="6">
    <location>
        <begin position="559"/>
        <end position="584"/>
    </location>
</feature>
<feature type="compositionally biased region" description="Basic and acidic residues" evidence="6">
    <location>
        <begin position="531"/>
        <end position="542"/>
    </location>
</feature>
<evidence type="ECO:0000313" key="8">
    <source>
        <dbReference type="EMBL" id="EGT31906.1"/>
    </source>
</evidence>
<dbReference type="InterPro" id="IPR046360">
    <property type="entry name" value="T-box_DNA-bd"/>
</dbReference>
<dbReference type="AlphaFoldDB" id="G0NIL2"/>
<feature type="region of interest" description="Disordered" evidence="6">
    <location>
        <begin position="363"/>
        <end position="404"/>
    </location>
</feature>
<dbReference type="GO" id="GO:0045893">
    <property type="term" value="P:positive regulation of DNA-templated transcription"/>
    <property type="evidence" value="ECO:0007669"/>
    <property type="project" value="InterPro"/>
</dbReference>
<feature type="compositionally biased region" description="Basic and acidic residues" evidence="6">
    <location>
        <begin position="372"/>
        <end position="383"/>
    </location>
</feature>
<keyword evidence="2 5" id="KW-0238">DNA-binding</keyword>
<dbReference type="PROSITE" id="PS50252">
    <property type="entry name" value="TBOX_3"/>
    <property type="match status" value="1"/>
</dbReference>
<sequence>MKNYDQNKLKVCIQRKYDIIWQEANKCFHDMYIPGSKDLYPYLVYQIQGLKPEQLYNMTLHFERSDESRWEGRGDKYYPSEPSNAPLMSNTVWHELGPRSGKFWMTRGCSFIYLRVTSKINPVPPPNTISLRLSHKYIPVLSIYLWPNNKSMRFPPATFRIAHTEFLAAPCPTKNERLSMLTTIRRKKNFTIREKIRSDGKDKPTIYATCRVEHYLTHAQEISTQPLWSTVSRYPYLLETSKSDCSIHDKDSGVSSETEQECPIFQAEVDSISSFQHQDSDISEDSTILGPESGQECPIFQKENTDSSFHDTDSDISGDLEQECPILQLENCDAGEQHVNCSTSPVPQINLESEEDQQRIKIENPESPPQIDSRHQSNKDASEQHVNCDFTSPIPQVNIESGENQDNIKIEIPESSYFRHQPDDVAGERPVPQMNLESGKNQKRIKVENPESPRIDTRHQPKIVVGEPPMNGFTSPVPQVNIEAGENQRRIKVENPESPPQTDSSHQAVNVVSEPPMNGFTSPVLQKKRKTGENQERIKVENLESPQIDLRHPLDNVVREPPVNEFTSPVPRMNMESGKDQERIKIENPESTQLDSRHQPDNVVAEPSPIPQLLMETEVTPRRIKLENPSSPPSDSCHQPANCFQNIVTGDPVVNGSTSPVLQKKRKSGENQERVKIENHESPTQTDSRHQPDNVVGEPPVNGHVLQKKRKTGEFGSHHFDSRHLPCPFFPQHQPTPNFANFPYWGMQPNLNHLAFYSQWNSHMMPNHLNPHPINHHFFPSANCFTFPNPDRLMTTYPNQFYPTTLNYSAYQNMPPNYQFPTNFQVPMRSLANGPYPVYQTNPDNSAWWNIPNPGRFS</sequence>
<dbReference type="InParanoid" id="G0NIL2"/>
<comment type="subcellular location">
    <subcellularLocation>
        <location evidence="5">Nucleus</location>
    </subcellularLocation>
</comment>
<dbReference type="Gene3D" id="2.60.40.820">
    <property type="entry name" value="Transcription factor, T-box"/>
    <property type="match status" value="1"/>
</dbReference>
<feature type="region of interest" description="Disordered" evidence="6">
    <location>
        <begin position="512"/>
        <end position="542"/>
    </location>
</feature>
<accession>G0NIL2</accession>
<comment type="caution">
    <text evidence="5">Lacks conserved residue(s) required for the propagation of feature annotation.</text>
</comment>
<evidence type="ECO:0000256" key="1">
    <source>
        <dbReference type="ARBA" id="ARBA00023015"/>
    </source>
</evidence>
<keyword evidence="1" id="KW-0805">Transcription regulation</keyword>
<organism evidence="9">
    <name type="scientific">Caenorhabditis brenneri</name>
    <name type="common">Nematode worm</name>
    <dbReference type="NCBI Taxonomy" id="135651"/>
    <lineage>
        <taxon>Eukaryota</taxon>
        <taxon>Metazoa</taxon>
        <taxon>Ecdysozoa</taxon>
        <taxon>Nematoda</taxon>
        <taxon>Chromadorea</taxon>
        <taxon>Rhabditida</taxon>
        <taxon>Rhabditina</taxon>
        <taxon>Rhabditomorpha</taxon>
        <taxon>Rhabditoidea</taxon>
        <taxon>Rhabditidae</taxon>
        <taxon>Peloderinae</taxon>
        <taxon>Caenorhabditis</taxon>
    </lineage>
</organism>
<keyword evidence="9" id="KW-1185">Reference proteome</keyword>
<evidence type="ECO:0000256" key="4">
    <source>
        <dbReference type="ARBA" id="ARBA00023242"/>
    </source>
</evidence>
<name>G0NIL2_CAEBE</name>
<dbReference type="GO" id="GO:0005634">
    <property type="term" value="C:nucleus"/>
    <property type="evidence" value="ECO:0007669"/>
    <property type="project" value="UniProtKB-SubCell"/>
</dbReference>
<feature type="region of interest" description="Disordered" evidence="6">
    <location>
        <begin position="275"/>
        <end position="299"/>
    </location>
</feature>
<evidence type="ECO:0000256" key="2">
    <source>
        <dbReference type="ARBA" id="ARBA00023125"/>
    </source>
</evidence>
<dbReference type="HOGENOM" id="CLU_343626_0_0_1"/>
<dbReference type="Pfam" id="PF00907">
    <property type="entry name" value="T-box"/>
    <property type="match status" value="1"/>
</dbReference>
<reference evidence="9" key="1">
    <citation type="submission" date="2011-07" db="EMBL/GenBank/DDBJ databases">
        <authorList>
            <consortium name="Caenorhabditis brenneri Sequencing and Analysis Consortium"/>
            <person name="Wilson R.K."/>
        </authorList>
    </citation>
    <scope>NUCLEOTIDE SEQUENCE [LARGE SCALE GENOMIC DNA]</scope>
    <source>
        <strain evidence="9">PB2801</strain>
    </source>
</reference>
<feature type="compositionally biased region" description="Polar residues" evidence="6">
    <location>
        <begin position="389"/>
        <end position="404"/>
    </location>
</feature>
<dbReference type="SMART" id="SM00425">
    <property type="entry name" value="TBOX"/>
    <property type="match status" value="1"/>
</dbReference>
<keyword evidence="3" id="KW-0804">Transcription</keyword>
<dbReference type="EMBL" id="GL379891">
    <property type="protein sequence ID" value="EGT31906.1"/>
    <property type="molecule type" value="Genomic_DNA"/>
</dbReference>
<gene>
    <name evidence="8" type="ORF">CAEBREN_01211</name>
</gene>
<protein>
    <recommendedName>
        <fullName evidence="7">T-box domain-containing protein</fullName>
    </recommendedName>
</protein>
<dbReference type="InterPro" id="IPR036960">
    <property type="entry name" value="T-box_sf"/>
</dbReference>
<dbReference type="InterPro" id="IPR008967">
    <property type="entry name" value="p53-like_TF_DNA-bd_sf"/>
</dbReference>
<dbReference type="GO" id="GO:0003677">
    <property type="term" value="F:DNA binding"/>
    <property type="evidence" value="ECO:0007669"/>
    <property type="project" value="UniProtKB-UniRule"/>
</dbReference>
<evidence type="ECO:0000259" key="7">
    <source>
        <dbReference type="PROSITE" id="PS50252"/>
    </source>
</evidence>
<feature type="region of interest" description="Disordered" evidence="6">
    <location>
        <begin position="420"/>
        <end position="443"/>
    </location>
</feature>